<dbReference type="SFLD" id="SFLDG00179">
    <property type="entry name" value="mandelate_racemase"/>
    <property type="match status" value="1"/>
</dbReference>
<dbReference type="PANTHER" id="PTHR48080:SF2">
    <property type="entry name" value="D-GALACTONATE DEHYDRATASE"/>
    <property type="match status" value="1"/>
</dbReference>
<dbReference type="SUPFAM" id="SSF54826">
    <property type="entry name" value="Enolase N-terminal domain-like"/>
    <property type="match status" value="1"/>
</dbReference>
<keyword evidence="4" id="KW-1185">Reference proteome</keyword>
<protein>
    <recommendedName>
        <fullName evidence="2">Mandelate racemase/muconate lactonizing enzyme C-terminal domain-containing protein</fullName>
    </recommendedName>
</protein>
<name>A0A109K545_9BRAD</name>
<dbReference type="CDD" id="cd03316">
    <property type="entry name" value="MR_like"/>
    <property type="match status" value="1"/>
</dbReference>
<dbReference type="Proteomes" id="UP000057737">
    <property type="component" value="Unassembled WGS sequence"/>
</dbReference>
<dbReference type="Gene3D" id="3.20.20.120">
    <property type="entry name" value="Enolase-like C-terminal domain"/>
    <property type="match status" value="1"/>
</dbReference>
<dbReference type="InterPro" id="IPR034593">
    <property type="entry name" value="DgoD-like"/>
</dbReference>
<proteinExistence type="predicted"/>
<evidence type="ECO:0000313" key="4">
    <source>
        <dbReference type="Proteomes" id="UP000057737"/>
    </source>
</evidence>
<evidence type="ECO:0000256" key="1">
    <source>
        <dbReference type="ARBA" id="ARBA00023239"/>
    </source>
</evidence>
<keyword evidence="1" id="KW-0456">Lyase</keyword>
<dbReference type="PANTHER" id="PTHR48080">
    <property type="entry name" value="D-GALACTONATE DEHYDRATASE-RELATED"/>
    <property type="match status" value="1"/>
</dbReference>
<dbReference type="Pfam" id="PF02746">
    <property type="entry name" value="MR_MLE_N"/>
    <property type="match status" value="1"/>
</dbReference>
<dbReference type="SUPFAM" id="SSF51604">
    <property type="entry name" value="Enolase C-terminal domain-like"/>
    <property type="match status" value="1"/>
</dbReference>
<dbReference type="InterPro" id="IPR013341">
    <property type="entry name" value="Mandelate_racemase_N_dom"/>
</dbReference>
<dbReference type="InterPro" id="IPR013342">
    <property type="entry name" value="Mandelate_racemase_C"/>
</dbReference>
<dbReference type="OrthoDB" id="9802699at2"/>
<dbReference type="SFLD" id="SFLDS00001">
    <property type="entry name" value="Enolase"/>
    <property type="match status" value="1"/>
</dbReference>
<dbReference type="Gene3D" id="3.30.390.10">
    <property type="entry name" value="Enolase-like, N-terminal domain"/>
    <property type="match status" value="1"/>
</dbReference>
<comment type="caution">
    <text evidence="3">The sequence shown here is derived from an EMBL/GenBank/DDBJ whole genome shotgun (WGS) entry which is preliminary data.</text>
</comment>
<gene>
    <name evidence="3" type="ORF">AS156_26310</name>
</gene>
<accession>A0A109K545</accession>
<sequence length="386" mass="41066">MSMTMSVARIEAFLFRAEVGEPVKTSFGSIPRRSVLLLRVEDADGAHGWGEIWCNFPPYSADNKMRLLETVICPAAIAGTYLDPSDAWHTLTARTHRWAIQGAEPGPFAACIGGLDLALWDLAARRAGQSLRALLAGTAARDAVPAYASGLNPDTAAETVARCRDEGFRAFKVKVGFGTETDTRVVSSIARDLRPGERLMADATQGWDLAEARRAVPRLGAFGLGWIEEPVAADRPAAEWAELAMLSPVPLAGGENVMGYEAFATLIANGHLGVIQPDMLKWGGVTGAVAVGRRAVQMGRSYCPHWLGSGLGLLAAAQVLAAVGGPGLLEHDVMENPLREVLAQPFPRVQQGLFPLPGGPGLGVEPDLKAAADWLVTRAEYRASRG</sequence>
<feature type="domain" description="Mandelate racemase/muconate lactonizing enzyme C-terminal" evidence="2">
    <location>
        <begin position="153"/>
        <end position="250"/>
    </location>
</feature>
<dbReference type="SMART" id="SM00922">
    <property type="entry name" value="MR_MLE"/>
    <property type="match status" value="1"/>
</dbReference>
<dbReference type="InterPro" id="IPR036849">
    <property type="entry name" value="Enolase-like_C_sf"/>
</dbReference>
<dbReference type="EMBL" id="LNCU01000010">
    <property type="protein sequence ID" value="KWV60933.1"/>
    <property type="molecule type" value="Genomic_DNA"/>
</dbReference>
<dbReference type="Pfam" id="PF13378">
    <property type="entry name" value="MR_MLE_C"/>
    <property type="match status" value="1"/>
</dbReference>
<dbReference type="GO" id="GO:0016829">
    <property type="term" value="F:lyase activity"/>
    <property type="evidence" value="ECO:0007669"/>
    <property type="project" value="UniProtKB-KW"/>
</dbReference>
<organism evidence="3 4">
    <name type="scientific">Bradyrhizobium macuxiense</name>
    <dbReference type="NCBI Taxonomy" id="1755647"/>
    <lineage>
        <taxon>Bacteria</taxon>
        <taxon>Pseudomonadati</taxon>
        <taxon>Pseudomonadota</taxon>
        <taxon>Alphaproteobacteria</taxon>
        <taxon>Hyphomicrobiales</taxon>
        <taxon>Nitrobacteraceae</taxon>
        <taxon>Bradyrhizobium</taxon>
    </lineage>
</organism>
<evidence type="ECO:0000313" key="3">
    <source>
        <dbReference type="EMBL" id="KWV60933.1"/>
    </source>
</evidence>
<dbReference type="AlphaFoldDB" id="A0A109K545"/>
<evidence type="ECO:0000259" key="2">
    <source>
        <dbReference type="SMART" id="SM00922"/>
    </source>
</evidence>
<dbReference type="InterPro" id="IPR029017">
    <property type="entry name" value="Enolase-like_N"/>
</dbReference>
<dbReference type="InterPro" id="IPR029065">
    <property type="entry name" value="Enolase_C-like"/>
</dbReference>
<reference evidence="3 4" key="1">
    <citation type="submission" date="2015-11" db="EMBL/GenBank/DDBJ databases">
        <title>Draft Genome Sequence of the Strain BR 10303 (Bradyrhizobium sp.) isolated from nodules of Centrolobium paraense.</title>
        <authorList>
            <person name="Zelli J.E."/>
            <person name="Simoes-Araujo J.L."/>
            <person name="Barauna A.C."/>
            <person name="Silva K."/>
        </authorList>
    </citation>
    <scope>NUCLEOTIDE SEQUENCE [LARGE SCALE GENOMIC DNA]</scope>
    <source>
        <strain evidence="3 4">BR 10303</strain>
    </source>
</reference>